<dbReference type="InterPro" id="IPR036641">
    <property type="entry name" value="HPT_dom_sf"/>
</dbReference>
<organism evidence="19 20">
    <name type="scientific">Arcobacter roscoffensis</name>
    <dbReference type="NCBI Taxonomy" id="2961520"/>
    <lineage>
        <taxon>Bacteria</taxon>
        <taxon>Pseudomonadati</taxon>
        <taxon>Campylobacterota</taxon>
        <taxon>Epsilonproteobacteria</taxon>
        <taxon>Campylobacterales</taxon>
        <taxon>Arcobacteraceae</taxon>
        <taxon>Arcobacter</taxon>
    </lineage>
</organism>
<keyword evidence="6" id="KW-0812">Transmembrane</keyword>
<dbReference type="CDD" id="cd13708">
    <property type="entry name" value="PBP2_BvgS_like_1"/>
    <property type="match status" value="1"/>
</dbReference>
<keyword evidence="8" id="KW-0067">ATP-binding</keyword>
<evidence type="ECO:0000259" key="16">
    <source>
        <dbReference type="PROSITE" id="PS50112"/>
    </source>
</evidence>
<keyword evidence="5 13" id="KW-0597">Phosphoprotein</keyword>
<dbReference type="CDD" id="cd17546">
    <property type="entry name" value="REC_hyHK_CKI1_RcsC-like"/>
    <property type="match status" value="2"/>
</dbReference>
<evidence type="ECO:0000256" key="4">
    <source>
        <dbReference type="ARBA" id="ARBA00022475"/>
    </source>
</evidence>
<evidence type="ECO:0000256" key="8">
    <source>
        <dbReference type="ARBA" id="ARBA00022840"/>
    </source>
</evidence>
<dbReference type="SUPFAM" id="SSF47226">
    <property type="entry name" value="Histidine-containing phosphotransfer domain, HPT domain"/>
    <property type="match status" value="1"/>
</dbReference>
<feature type="modified residue" description="4-aspartylphosphate" evidence="13">
    <location>
        <position position="967"/>
    </location>
</feature>
<keyword evidence="11" id="KW-0472">Membrane</keyword>
<dbReference type="InterPro" id="IPR036097">
    <property type="entry name" value="HisK_dim/P_sf"/>
</dbReference>
<dbReference type="CDD" id="cd00082">
    <property type="entry name" value="HisKA"/>
    <property type="match status" value="1"/>
</dbReference>
<evidence type="ECO:0000256" key="2">
    <source>
        <dbReference type="ARBA" id="ARBA00004651"/>
    </source>
</evidence>
<dbReference type="PANTHER" id="PTHR45339">
    <property type="entry name" value="HYBRID SIGNAL TRANSDUCTION HISTIDINE KINASE J"/>
    <property type="match status" value="1"/>
</dbReference>
<dbReference type="CDD" id="cd00130">
    <property type="entry name" value="PAS"/>
    <property type="match status" value="1"/>
</dbReference>
<dbReference type="PANTHER" id="PTHR45339:SF1">
    <property type="entry name" value="HYBRID SIGNAL TRANSDUCTION HISTIDINE KINASE J"/>
    <property type="match status" value="1"/>
</dbReference>
<dbReference type="InterPro" id="IPR005467">
    <property type="entry name" value="His_kinase_dom"/>
</dbReference>
<evidence type="ECO:0000313" key="19">
    <source>
        <dbReference type="EMBL" id="UTJ07675.1"/>
    </source>
</evidence>
<dbReference type="Gene3D" id="3.30.565.10">
    <property type="entry name" value="Histidine kinase-like ATPase, C-terminal domain"/>
    <property type="match status" value="1"/>
</dbReference>
<dbReference type="SUPFAM" id="SSF53850">
    <property type="entry name" value="Periplasmic binding protein-like II"/>
    <property type="match status" value="2"/>
</dbReference>
<dbReference type="PROSITE" id="PS50110">
    <property type="entry name" value="RESPONSE_REGULATORY"/>
    <property type="match status" value="2"/>
</dbReference>
<dbReference type="Gene3D" id="3.40.50.2300">
    <property type="match status" value="2"/>
</dbReference>
<dbReference type="SMART" id="SM00448">
    <property type="entry name" value="REC"/>
    <property type="match status" value="2"/>
</dbReference>
<dbReference type="InterPro" id="IPR001610">
    <property type="entry name" value="PAC"/>
</dbReference>
<dbReference type="InterPro" id="IPR001789">
    <property type="entry name" value="Sig_transdc_resp-reg_receiver"/>
</dbReference>
<dbReference type="SMART" id="SM00062">
    <property type="entry name" value="PBPb"/>
    <property type="match status" value="2"/>
</dbReference>
<dbReference type="Proteomes" id="UP001060012">
    <property type="component" value="Chromosome"/>
</dbReference>
<evidence type="ECO:0000256" key="9">
    <source>
        <dbReference type="ARBA" id="ARBA00022989"/>
    </source>
</evidence>
<evidence type="ECO:0000256" key="6">
    <source>
        <dbReference type="ARBA" id="ARBA00022692"/>
    </source>
</evidence>
<evidence type="ECO:0000259" key="17">
    <source>
        <dbReference type="PROSITE" id="PS50113"/>
    </source>
</evidence>
<evidence type="ECO:0000256" key="3">
    <source>
        <dbReference type="ARBA" id="ARBA00012438"/>
    </source>
</evidence>
<keyword evidence="10" id="KW-0902">Two-component regulatory system</keyword>
<keyword evidence="7" id="KW-0547">Nucleotide-binding</keyword>
<feature type="domain" description="PAS" evidence="16">
    <location>
        <begin position="534"/>
        <end position="578"/>
    </location>
</feature>
<dbReference type="InterPro" id="IPR036890">
    <property type="entry name" value="HATPase_C_sf"/>
</dbReference>
<dbReference type="InterPro" id="IPR003594">
    <property type="entry name" value="HATPase_dom"/>
</dbReference>
<feature type="domain" description="PAC" evidence="17">
    <location>
        <begin position="607"/>
        <end position="659"/>
    </location>
</feature>
<evidence type="ECO:0000259" key="18">
    <source>
        <dbReference type="PROSITE" id="PS50894"/>
    </source>
</evidence>
<evidence type="ECO:0000256" key="5">
    <source>
        <dbReference type="ARBA" id="ARBA00022553"/>
    </source>
</evidence>
<dbReference type="InterPro" id="IPR001638">
    <property type="entry name" value="Solute-binding_3/MltF_N"/>
</dbReference>
<dbReference type="InterPro" id="IPR035965">
    <property type="entry name" value="PAS-like_dom_sf"/>
</dbReference>
<dbReference type="Gene3D" id="3.30.450.20">
    <property type="entry name" value="PAS domain"/>
    <property type="match status" value="1"/>
</dbReference>
<keyword evidence="20" id="KW-1185">Reference proteome</keyword>
<dbReference type="Pfam" id="PF13426">
    <property type="entry name" value="PAS_9"/>
    <property type="match status" value="1"/>
</dbReference>
<comment type="catalytic activity">
    <reaction evidence="1">
        <text>ATP + protein L-histidine = ADP + protein N-phospho-L-histidine.</text>
        <dbReference type="EC" id="2.7.13.3"/>
    </reaction>
</comment>
<dbReference type="Gene3D" id="3.40.190.10">
    <property type="entry name" value="Periplasmic binding protein-like II"/>
    <property type="match status" value="4"/>
</dbReference>
<protein>
    <recommendedName>
        <fullName evidence="3">histidine kinase</fullName>
        <ecNumber evidence="3">2.7.13.3</ecNumber>
    </recommendedName>
</protein>
<dbReference type="InterPro" id="IPR003661">
    <property type="entry name" value="HisK_dim/P_dom"/>
</dbReference>
<dbReference type="EC" id="2.7.13.3" evidence="3"/>
<dbReference type="NCBIfam" id="TIGR00229">
    <property type="entry name" value="sensory_box"/>
    <property type="match status" value="1"/>
</dbReference>
<dbReference type="Pfam" id="PF02518">
    <property type="entry name" value="HATPase_c"/>
    <property type="match status" value="1"/>
</dbReference>
<dbReference type="InterPro" id="IPR000700">
    <property type="entry name" value="PAS-assoc_C"/>
</dbReference>
<dbReference type="Pfam" id="PF00512">
    <property type="entry name" value="HisKA"/>
    <property type="match status" value="1"/>
</dbReference>
<evidence type="ECO:0000256" key="7">
    <source>
        <dbReference type="ARBA" id="ARBA00022741"/>
    </source>
</evidence>
<feature type="domain" description="HPt" evidence="18">
    <location>
        <begin position="1223"/>
        <end position="1315"/>
    </location>
</feature>
<dbReference type="SUPFAM" id="SSF55785">
    <property type="entry name" value="PYP-like sensor domain (PAS domain)"/>
    <property type="match status" value="1"/>
</dbReference>
<dbReference type="PROSITE" id="PS50894">
    <property type="entry name" value="HPT"/>
    <property type="match status" value="1"/>
</dbReference>
<dbReference type="SUPFAM" id="SSF55874">
    <property type="entry name" value="ATPase domain of HSP90 chaperone/DNA topoisomerase II/histidine kinase"/>
    <property type="match status" value="1"/>
</dbReference>
<dbReference type="InterPro" id="IPR000014">
    <property type="entry name" value="PAS"/>
</dbReference>
<evidence type="ECO:0000259" key="14">
    <source>
        <dbReference type="PROSITE" id="PS50109"/>
    </source>
</evidence>
<dbReference type="SMART" id="SM00388">
    <property type="entry name" value="HisKA"/>
    <property type="match status" value="1"/>
</dbReference>
<dbReference type="Gene3D" id="1.10.287.130">
    <property type="match status" value="1"/>
</dbReference>
<reference evidence="19" key="1">
    <citation type="submission" date="2022-07" db="EMBL/GenBank/DDBJ databases">
        <title>Arcobacter roscoffensis sp. nov., a marine bacterium isolated from coastal seawater collected from Roscoff, France.</title>
        <authorList>
            <person name="Pascual J."/>
            <person name="Lepeaux C."/>
            <person name="Methner A."/>
            <person name="Overmann J."/>
        </authorList>
    </citation>
    <scope>NUCLEOTIDE SEQUENCE</scope>
    <source>
        <strain evidence="19">ARW1-2F2</strain>
    </source>
</reference>
<dbReference type="InterPro" id="IPR008207">
    <property type="entry name" value="Sig_transdc_His_kin_Hpt_dom"/>
</dbReference>
<evidence type="ECO:0000256" key="1">
    <source>
        <dbReference type="ARBA" id="ARBA00000085"/>
    </source>
</evidence>
<name>A0ABY5E928_9BACT</name>
<gene>
    <name evidence="19" type="ORF">NJU99_06160</name>
</gene>
<feature type="modified residue" description="4-aspartylphosphate" evidence="13">
    <location>
        <position position="1107"/>
    </location>
</feature>
<dbReference type="PROSITE" id="PS50112">
    <property type="entry name" value="PAS"/>
    <property type="match status" value="1"/>
</dbReference>
<evidence type="ECO:0000256" key="12">
    <source>
        <dbReference type="PROSITE-ProRule" id="PRU00110"/>
    </source>
</evidence>
<dbReference type="CDD" id="cd16922">
    <property type="entry name" value="HATPase_EvgS-ArcB-TorS-like"/>
    <property type="match status" value="1"/>
</dbReference>
<comment type="subcellular location">
    <subcellularLocation>
        <location evidence="2">Cell membrane</location>
        <topology evidence="2">Multi-pass membrane protein</topology>
    </subcellularLocation>
</comment>
<keyword evidence="4" id="KW-1003">Cell membrane</keyword>
<dbReference type="SMART" id="SM00387">
    <property type="entry name" value="HATPase_c"/>
    <property type="match status" value="1"/>
</dbReference>
<evidence type="ECO:0000313" key="20">
    <source>
        <dbReference type="Proteomes" id="UP001060012"/>
    </source>
</evidence>
<dbReference type="InterPro" id="IPR011006">
    <property type="entry name" value="CheY-like_superfamily"/>
</dbReference>
<keyword evidence="9" id="KW-1133">Transmembrane helix</keyword>
<evidence type="ECO:0000259" key="15">
    <source>
        <dbReference type="PROSITE" id="PS50110"/>
    </source>
</evidence>
<proteinExistence type="predicted"/>
<feature type="domain" description="Response regulatory" evidence="15">
    <location>
        <begin position="918"/>
        <end position="1034"/>
    </location>
</feature>
<dbReference type="SUPFAM" id="SSF47384">
    <property type="entry name" value="Homodimeric domain of signal transducing histidine kinase"/>
    <property type="match status" value="1"/>
</dbReference>
<dbReference type="PRINTS" id="PR00344">
    <property type="entry name" value="BCTRLSENSOR"/>
</dbReference>
<dbReference type="Pfam" id="PF00072">
    <property type="entry name" value="Response_reg"/>
    <property type="match status" value="2"/>
</dbReference>
<feature type="domain" description="Response regulatory" evidence="15">
    <location>
        <begin position="1058"/>
        <end position="1176"/>
    </location>
</feature>
<accession>A0ABY5E928</accession>
<dbReference type="PROSITE" id="PS50109">
    <property type="entry name" value="HIS_KIN"/>
    <property type="match status" value="1"/>
</dbReference>
<feature type="modified residue" description="Phosphohistidine" evidence="12">
    <location>
        <position position="1262"/>
    </location>
</feature>
<dbReference type="EMBL" id="CP100595">
    <property type="protein sequence ID" value="UTJ07675.1"/>
    <property type="molecule type" value="Genomic_DNA"/>
</dbReference>
<evidence type="ECO:0000256" key="10">
    <source>
        <dbReference type="ARBA" id="ARBA00023012"/>
    </source>
</evidence>
<dbReference type="Pfam" id="PF00497">
    <property type="entry name" value="SBP_bac_3"/>
    <property type="match status" value="2"/>
</dbReference>
<evidence type="ECO:0000256" key="11">
    <source>
        <dbReference type="ARBA" id="ARBA00023136"/>
    </source>
</evidence>
<sequence length="1397" mass="160020">MNLLKILIFISITFTYAISSDIIKIVYNSNTPPLKFTDKNNQANGMLIDIWKLWAKKTNTKVEFVEASWEDTLKMVKDGEADIHAGLYYTKQRDKFLEYSKTVLFNNKKYFFYSDKLEKIEDINKFKPYVVAVDNGYPVSFMKKNHSNLYIKEFPNANLANESFFSDNQKVVLSSLATLYYYIKRNNIDESKFQYNEYTYAYSKQYLGAVKEGNLELLKKIDNGFKLISKEEFDFIELKWTKELDINKVEEETSNSMLSKEQINFLDKKEEISMCVDPSWLPFENIDNGKHMGLVADIFTLFEEKLKHPITLISTQTWSESLNFAKERKCDIISAAALTPERKKYLDFSKPYLRFPQVIVTREKEPFIVDFNEIIHKKIGVVKDSAVVELLLKKYPNINLIEIDDVSEGLYKVSSGELYGFVNTTAAVSYAIAKSGMTNLKIAAKADIDYFLRVAIRNDEPQLVDIFNRLISEVDKVKIEEIKDNWLTVKTQEIVDYSLIYKILGVSIFILGFILYWNRKLKQEISERIIAQEKLNKFMQVIEQSKVSIILTDKSGVIEYVNPFCIKKTGFSHNDFIGSKPSILKSGYQDVSFYDNLWSTILSGKTWSGEFSNKKKNGNVFWESAVIAPIFDNDGKIKYFASIKEDITEKVKVQEELVVAQKEADSANKAKSDFLAKMSHEIRTPMNAVLGMLYLLEKTQLNTTQENYIKKAHGAANSLLGVINDILDFSKIEADKLEIKNEEINIHILINDIMSVMSVKAEENELELLTYYDKEFPIHIISDPLRISQILNNLLSNAIKFTTKGEVLVSTKLVSQNSNEAILKFSVKDTGIGVSKENQKKLFQEFSQVDSSATRSFAGTGLGLAISKKLTNLLGGEIWVEESMEGVGTTICFTIKVKLMNQDSSKNYSLPTHMSNLSVLIVDDNFTACEVLKEMLESFKYSVDVVFNGLDAINIVQKYDYDMVFLDYKMPGLNGIKTYTEYKNILKEKTPKTLLVTAYSQELINENVEDAGIKGYLTKPVSPSTLYDSIINIMNENRIIYDNTKNLKYSNQVLESCDVLLVEDNKLNQEFAISILESFNLIVDLANNGLEAIEKVNSKKYKLVLMDIQMPKLDGLEATRRIRTLDNEYFKNIPIIALSANALVGDKEKSLSAGMNEHITKPINPDELYTTLKKYIKEVDVKIPNASIQSTDSTKEIIEFEIISKLDKKVLNIDEAMSRMSNNETAYIKILEQFKEHYAEIFVELEKLFENKDILTLDKKIHELKGISGNLAAKELFHNLLEINSYLQKGKLPTVEIFKATKNSLDDVIKEINKITQENIIKSKQFDINIVIDLLYNIKNNLNSDIVKCEENMNTLKSYLTEDYLDYSSKLQKALNEFDLDKVDVLIESFLKELNNE</sequence>
<dbReference type="PROSITE" id="PS50113">
    <property type="entry name" value="PAC"/>
    <property type="match status" value="1"/>
</dbReference>
<dbReference type="SMART" id="SM00086">
    <property type="entry name" value="PAC"/>
    <property type="match status" value="1"/>
</dbReference>
<dbReference type="Gene3D" id="1.20.120.160">
    <property type="entry name" value="HPT domain"/>
    <property type="match status" value="1"/>
</dbReference>
<dbReference type="SUPFAM" id="SSF52172">
    <property type="entry name" value="CheY-like"/>
    <property type="match status" value="2"/>
</dbReference>
<feature type="domain" description="Histidine kinase" evidence="14">
    <location>
        <begin position="677"/>
        <end position="899"/>
    </location>
</feature>
<dbReference type="InterPro" id="IPR004358">
    <property type="entry name" value="Sig_transdc_His_kin-like_C"/>
</dbReference>
<dbReference type="RefSeq" id="WP_254577849.1">
    <property type="nucleotide sequence ID" value="NZ_CP100595.1"/>
</dbReference>
<evidence type="ECO:0000256" key="13">
    <source>
        <dbReference type="PROSITE-ProRule" id="PRU00169"/>
    </source>
</evidence>